<name>A0A9D2HPJ7_9BACT</name>
<evidence type="ECO:0008006" key="4">
    <source>
        <dbReference type="Google" id="ProtNLM"/>
    </source>
</evidence>
<evidence type="ECO:0000256" key="1">
    <source>
        <dbReference type="SAM" id="SignalP"/>
    </source>
</evidence>
<dbReference type="AlphaFoldDB" id="A0A9D2HPJ7"/>
<dbReference type="PANTHER" id="PTHR11102:SF160">
    <property type="entry name" value="ERAD-ASSOCIATED E3 UBIQUITIN-PROTEIN LIGASE COMPONENT HRD3"/>
    <property type="match status" value="1"/>
</dbReference>
<dbReference type="InterPro" id="IPR011990">
    <property type="entry name" value="TPR-like_helical_dom_sf"/>
</dbReference>
<proteinExistence type="predicted"/>
<protein>
    <recommendedName>
        <fullName evidence="4">Sel1 repeat family protein</fullName>
    </recommendedName>
</protein>
<sequence>MRKTRLPALLLALCLCLAPGLPRAEGLFIVDPGLPEAGRPLRIAPVTDAEARISPTMARAATIYRQQDAAGAAVLREQALIGDLDALLALTALTRLEQQEKRPPLFGAPAAFWEEGVAQLLGGREAWYRIGIACYDASRQADLPRAALERLTADALRKAAGLGHPEAMYALAYLAETCPDAAFRLPEQPGFFIVPRDTSEYGSRTPEARYWMGAAAANGSARACFYLALACSMPKFEIDDARQTTAFCTRAMRLGLTDAALMLSAAHSPGTRQDASDGADCKAFIHYRIIHDRMRGTPATETDALAERMLKGGDARFPQACLTRGEYEEIVREAGAEFAAISTAMQERRKERDALYDAADARLATLRMAFAARTKEGTAAGQSGTAGSFGGIWFYPDHCPLPSVLNERYEFPARMPYPGDSLDKLLPKSEVLALYYHHGRDEALLLRDLARSGNINYCQLCVFLLTPAPQAAAILREQALDGNMDVFVALTALSRLREEEKQPPLFGAPAAFWEEWAVRLLGEREAWYRIAVACSKLVCCDRQVMRALVPVEEAALRKAAALGHPDAMYALALFANYRPDPAFRLPEQPGFSLPPPFPGATPECLYWLGAAAANGSAEACHAIGYLCATRSFPGYDRRKARAYYLRAARLGFPAAVAALAKKYDPLAEDGWFSPDQCKTTYQYYALFGMMAPHAAMDMNFPLPAMLEGGTDLFPRPCLNRTDYEAAYRQAEKEFAAIRMDADAKLAARAALYEQVKPRLAALRAAFAAQAKDTTAEGGTDR</sequence>
<dbReference type="SUPFAM" id="SSF81901">
    <property type="entry name" value="HCP-like"/>
    <property type="match status" value="1"/>
</dbReference>
<dbReference type="EMBL" id="DWZD01000053">
    <property type="protein sequence ID" value="HJA80042.1"/>
    <property type="molecule type" value="Genomic_DNA"/>
</dbReference>
<comment type="caution">
    <text evidence="2">The sequence shown here is derived from an EMBL/GenBank/DDBJ whole genome shotgun (WGS) entry which is preliminary data.</text>
</comment>
<dbReference type="Gene3D" id="1.25.40.10">
    <property type="entry name" value="Tetratricopeptide repeat domain"/>
    <property type="match status" value="2"/>
</dbReference>
<feature type="signal peptide" evidence="1">
    <location>
        <begin position="1"/>
        <end position="24"/>
    </location>
</feature>
<evidence type="ECO:0000313" key="3">
    <source>
        <dbReference type="Proteomes" id="UP000823821"/>
    </source>
</evidence>
<reference evidence="2" key="2">
    <citation type="submission" date="2021-04" db="EMBL/GenBank/DDBJ databases">
        <authorList>
            <person name="Gilroy R."/>
        </authorList>
    </citation>
    <scope>NUCLEOTIDE SEQUENCE</scope>
    <source>
        <strain evidence="2">5032</strain>
    </source>
</reference>
<reference evidence="2" key="1">
    <citation type="journal article" date="2021" name="PeerJ">
        <title>Extensive microbial diversity within the chicken gut microbiome revealed by metagenomics and culture.</title>
        <authorList>
            <person name="Gilroy R."/>
            <person name="Ravi A."/>
            <person name="Getino M."/>
            <person name="Pursley I."/>
            <person name="Horton D.L."/>
            <person name="Alikhan N.F."/>
            <person name="Baker D."/>
            <person name="Gharbi K."/>
            <person name="Hall N."/>
            <person name="Watson M."/>
            <person name="Adriaenssens E.M."/>
            <person name="Foster-Nyarko E."/>
            <person name="Jarju S."/>
            <person name="Secka A."/>
            <person name="Antonio M."/>
            <person name="Oren A."/>
            <person name="Chaudhuri R.R."/>
            <person name="La Ragione R."/>
            <person name="Hildebrand F."/>
            <person name="Pallen M.J."/>
        </authorList>
    </citation>
    <scope>NUCLEOTIDE SEQUENCE</scope>
    <source>
        <strain evidence="2">5032</strain>
    </source>
</reference>
<evidence type="ECO:0000313" key="2">
    <source>
        <dbReference type="EMBL" id="HJA80042.1"/>
    </source>
</evidence>
<organism evidence="2 3">
    <name type="scientific">Candidatus Desulfovibrio intestinavium</name>
    <dbReference type="NCBI Taxonomy" id="2838534"/>
    <lineage>
        <taxon>Bacteria</taxon>
        <taxon>Pseudomonadati</taxon>
        <taxon>Thermodesulfobacteriota</taxon>
        <taxon>Desulfovibrionia</taxon>
        <taxon>Desulfovibrionales</taxon>
        <taxon>Desulfovibrionaceae</taxon>
        <taxon>Desulfovibrio</taxon>
    </lineage>
</organism>
<accession>A0A9D2HPJ7</accession>
<dbReference type="Proteomes" id="UP000823821">
    <property type="component" value="Unassembled WGS sequence"/>
</dbReference>
<feature type="chain" id="PRO_5038649504" description="Sel1 repeat family protein" evidence="1">
    <location>
        <begin position="25"/>
        <end position="781"/>
    </location>
</feature>
<keyword evidence="1" id="KW-0732">Signal</keyword>
<dbReference type="InterPro" id="IPR050767">
    <property type="entry name" value="Sel1_AlgK"/>
</dbReference>
<gene>
    <name evidence="2" type="ORF">H9784_10850</name>
</gene>
<dbReference type="PANTHER" id="PTHR11102">
    <property type="entry name" value="SEL-1-LIKE PROTEIN"/>
    <property type="match status" value="1"/>
</dbReference>